<dbReference type="Pfam" id="PF13379">
    <property type="entry name" value="NMT1_2"/>
    <property type="match status" value="1"/>
</dbReference>
<dbReference type="Gene3D" id="3.40.190.10">
    <property type="entry name" value="Periplasmic binding protein-like II"/>
    <property type="match status" value="2"/>
</dbReference>
<comment type="caution">
    <text evidence="5">The sequence shown here is derived from an EMBL/GenBank/DDBJ whole genome shotgun (WGS) entry which is preliminary data.</text>
</comment>
<comment type="similarity">
    <text evidence="2">Belongs to the bacterial solute-binding protein SsuA/TauA family.</text>
</comment>
<feature type="chain" id="PRO_5039693373" evidence="4">
    <location>
        <begin position="22"/>
        <end position="329"/>
    </location>
</feature>
<dbReference type="AlphaFoldDB" id="A0A540V425"/>
<accession>A0A540V425</accession>
<gene>
    <name evidence="5" type="ORF">FKZ59_03930</name>
</gene>
<proteinExistence type="inferred from homology"/>
<evidence type="ECO:0000256" key="3">
    <source>
        <dbReference type="ARBA" id="ARBA00022729"/>
    </source>
</evidence>
<reference evidence="5 6" key="1">
    <citation type="submission" date="2019-06" db="EMBL/GenBank/DDBJ databases">
        <title>Genome sequence of Ureibacillus terrenus.</title>
        <authorList>
            <person name="Maclea K.S."/>
            <person name="Simoes M."/>
        </authorList>
    </citation>
    <scope>NUCLEOTIDE SEQUENCE [LARGE SCALE GENOMIC DNA]</scope>
    <source>
        <strain evidence="5 6">ATCC BAA-384</strain>
    </source>
</reference>
<dbReference type="RefSeq" id="WP_141601443.1">
    <property type="nucleotide sequence ID" value="NZ_JARMSB010000001.1"/>
</dbReference>
<feature type="signal peptide" evidence="4">
    <location>
        <begin position="1"/>
        <end position="21"/>
    </location>
</feature>
<keyword evidence="3 4" id="KW-0732">Signal</keyword>
<dbReference type="OrthoDB" id="9802202at2"/>
<dbReference type="EMBL" id="VIGD01000004">
    <property type="protein sequence ID" value="TQE91500.1"/>
    <property type="molecule type" value="Genomic_DNA"/>
</dbReference>
<evidence type="ECO:0000256" key="4">
    <source>
        <dbReference type="SAM" id="SignalP"/>
    </source>
</evidence>
<evidence type="ECO:0000313" key="6">
    <source>
        <dbReference type="Proteomes" id="UP000315753"/>
    </source>
</evidence>
<name>A0A540V425_9BACL</name>
<sequence>MKWWKLSLFLAAIGAVILLSACGDKEMTKVKVGEVTRSIFYAPQYVAISKGYFEEEGLEIELSTIPGGDKTMTALLSGGIDIALVGAETSIYVTAQGANDPIKNFAQLTQTDGTFLVSRKKIDDFKWEMLKGSTFLGQRKGGMPQMVGEFVLKKHGIDPHKDLNLIQNIEFANIATAFASGTGEYVQLFEPTASVFEQEGIGHVVASFGTESGHVPYTVYMAKESYLAKHPDVAEKFTRAIKRAQDFVYEAPAEEVAKAIQPFFEDTDIELIAKVVERYREQESYAKNPILDEEEWNNLQDIMEKAGELPKRMDYEKLVDTTFAEKVSK</sequence>
<dbReference type="Proteomes" id="UP000315753">
    <property type="component" value="Unassembled WGS sequence"/>
</dbReference>
<dbReference type="PANTHER" id="PTHR30024">
    <property type="entry name" value="ALIPHATIC SULFONATES-BINDING PROTEIN-RELATED"/>
    <property type="match status" value="1"/>
</dbReference>
<protein>
    <submittedName>
        <fullName evidence="5">ABC transporter substrate-binding protein</fullName>
    </submittedName>
</protein>
<organism evidence="5 6">
    <name type="scientific">Ureibacillus terrenus</name>
    <dbReference type="NCBI Taxonomy" id="118246"/>
    <lineage>
        <taxon>Bacteria</taxon>
        <taxon>Bacillati</taxon>
        <taxon>Bacillota</taxon>
        <taxon>Bacilli</taxon>
        <taxon>Bacillales</taxon>
        <taxon>Caryophanaceae</taxon>
        <taxon>Ureibacillus</taxon>
    </lineage>
</organism>
<evidence type="ECO:0000256" key="2">
    <source>
        <dbReference type="ARBA" id="ARBA00010742"/>
    </source>
</evidence>
<keyword evidence="6" id="KW-1185">Reference proteome</keyword>
<dbReference type="SUPFAM" id="SSF53850">
    <property type="entry name" value="Periplasmic binding protein-like II"/>
    <property type="match status" value="1"/>
</dbReference>
<comment type="subcellular location">
    <subcellularLocation>
        <location evidence="1">Periplasm</location>
    </subcellularLocation>
</comment>
<dbReference type="PROSITE" id="PS51257">
    <property type="entry name" value="PROKAR_LIPOPROTEIN"/>
    <property type="match status" value="1"/>
</dbReference>
<dbReference type="GO" id="GO:0042597">
    <property type="term" value="C:periplasmic space"/>
    <property type="evidence" value="ECO:0007669"/>
    <property type="project" value="UniProtKB-SubCell"/>
</dbReference>
<evidence type="ECO:0000256" key="1">
    <source>
        <dbReference type="ARBA" id="ARBA00004418"/>
    </source>
</evidence>
<dbReference type="PANTHER" id="PTHR30024:SF47">
    <property type="entry name" value="TAURINE-BINDING PERIPLASMIC PROTEIN"/>
    <property type="match status" value="1"/>
</dbReference>
<evidence type="ECO:0000313" key="5">
    <source>
        <dbReference type="EMBL" id="TQE91500.1"/>
    </source>
</evidence>